<dbReference type="Proteomes" id="UP000270216">
    <property type="component" value="Unassembled WGS sequence"/>
</dbReference>
<evidence type="ECO:0000313" key="3">
    <source>
        <dbReference type="Proteomes" id="UP000270216"/>
    </source>
</evidence>
<comment type="caution">
    <text evidence="2">The sequence shown here is derived from an EMBL/GenBank/DDBJ whole genome shotgun (WGS) entry which is preliminary data.</text>
</comment>
<dbReference type="RefSeq" id="WP_125899292.1">
    <property type="nucleotide sequence ID" value="NZ_RWHX01000036.1"/>
</dbReference>
<keyword evidence="1" id="KW-0812">Transmembrane</keyword>
<accession>A0ABX9ZLP1</accession>
<keyword evidence="1" id="KW-0472">Membrane</keyword>
<evidence type="ECO:0000313" key="2">
    <source>
        <dbReference type="EMBL" id="RSK77892.1"/>
    </source>
</evidence>
<reference evidence="2 3" key="1">
    <citation type="submission" date="2018-12" db="EMBL/GenBank/DDBJ databases">
        <title>Whole genome sequence of a Pandoraea apista isolate from a patient with cystic fibrosis.</title>
        <authorList>
            <person name="Kenna D.T."/>
            <person name="Turton J.F."/>
        </authorList>
    </citation>
    <scope>NUCLEOTIDE SEQUENCE [LARGE SCALE GENOMIC DNA]</scope>
    <source>
        <strain evidence="2 3">Pa13324</strain>
    </source>
</reference>
<sequence>MRTIKVSFFGGVAVGVLVAAFWRFPPRSSGDWAAWVQAVGSLAALFAGVVLLHYQAGVQLRHRRSCAAAAIGVGISALEAVIHAPEGYEEAFDHFLTDFSARMRYALDIVKAFPTSEIDSAEAIVQLSFAVEIMERVVERCPKSSQIPADQIHRFKTDLSRLENAKARVLAGT</sequence>
<organism evidence="2 3">
    <name type="scientific">Pandoraea apista</name>
    <dbReference type="NCBI Taxonomy" id="93218"/>
    <lineage>
        <taxon>Bacteria</taxon>
        <taxon>Pseudomonadati</taxon>
        <taxon>Pseudomonadota</taxon>
        <taxon>Betaproteobacteria</taxon>
        <taxon>Burkholderiales</taxon>
        <taxon>Burkholderiaceae</taxon>
        <taxon>Pandoraea</taxon>
    </lineage>
</organism>
<dbReference type="EMBL" id="RWHX01000036">
    <property type="protein sequence ID" value="RSK77892.1"/>
    <property type="molecule type" value="Genomic_DNA"/>
</dbReference>
<keyword evidence="1" id="KW-1133">Transmembrane helix</keyword>
<feature type="transmembrane region" description="Helical" evidence="1">
    <location>
        <begin position="32"/>
        <end position="54"/>
    </location>
</feature>
<protein>
    <submittedName>
        <fullName evidence="2">Uncharacterized protein</fullName>
    </submittedName>
</protein>
<keyword evidence="3" id="KW-1185">Reference proteome</keyword>
<gene>
    <name evidence="2" type="ORF">EJE83_18060</name>
</gene>
<feature type="transmembrane region" description="Helical" evidence="1">
    <location>
        <begin position="7"/>
        <end position="26"/>
    </location>
</feature>
<proteinExistence type="predicted"/>
<name>A0ABX9ZLP1_9BURK</name>
<evidence type="ECO:0000256" key="1">
    <source>
        <dbReference type="SAM" id="Phobius"/>
    </source>
</evidence>